<proteinExistence type="predicted"/>
<comment type="caution">
    <text evidence="1">The sequence shown here is derived from an EMBL/GenBank/DDBJ whole genome shotgun (WGS) entry which is preliminary data.</text>
</comment>
<dbReference type="AlphaFoldDB" id="A0A504Y534"/>
<gene>
    <name evidence="1" type="ORF">FGIG_12405</name>
</gene>
<dbReference type="Proteomes" id="UP000316759">
    <property type="component" value="Unassembled WGS sequence"/>
</dbReference>
<dbReference type="EMBL" id="SUNJ01015074">
    <property type="protein sequence ID" value="TPP56043.1"/>
    <property type="molecule type" value="Genomic_DNA"/>
</dbReference>
<evidence type="ECO:0000313" key="1">
    <source>
        <dbReference type="EMBL" id="TPP56043.1"/>
    </source>
</evidence>
<protein>
    <submittedName>
        <fullName evidence="1">Uncharacterized protein</fullName>
    </submittedName>
</protein>
<organism evidence="1 2">
    <name type="scientific">Fasciola gigantica</name>
    <name type="common">Giant liver fluke</name>
    <dbReference type="NCBI Taxonomy" id="46835"/>
    <lineage>
        <taxon>Eukaryota</taxon>
        <taxon>Metazoa</taxon>
        <taxon>Spiralia</taxon>
        <taxon>Lophotrochozoa</taxon>
        <taxon>Platyhelminthes</taxon>
        <taxon>Trematoda</taxon>
        <taxon>Digenea</taxon>
        <taxon>Plagiorchiida</taxon>
        <taxon>Echinostomata</taxon>
        <taxon>Echinostomatoidea</taxon>
        <taxon>Fasciolidae</taxon>
        <taxon>Fasciola</taxon>
    </lineage>
</organism>
<keyword evidence="2" id="KW-1185">Reference proteome</keyword>
<reference evidence="1 2" key="1">
    <citation type="submission" date="2019-04" db="EMBL/GenBank/DDBJ databases">
        <title>Annotation for the trematode Fasciola gigantica.</title>
        <authorList>
            <person name="Choi Y.-J."/>
        </authorList>
    </citation>
    <scope>NUCLEOTIDE SEQUENCE [LARGE SCALE GENOMIC DNA]</scope>
    <source>
        <strain evidence="1">Uganda_cow_1</strain>
    </source>
</reference>
<name>A0A504Y534_FASGI</name>
<sequence>MLHAHFWDDSTNSELTCIQFESVCNRPQFFVVHTFGHDQARNQWGTRSGAKRPVSNSQCPAISRGIRFNITHF</sequence>
<accession>A0A504Y534</accession>
<evidence type="ECO:0000313" key="2">
    <source>
        <dbReference type="Proteomes" id="UP000316759"/>
    </source>
</evidence>